<evidence type="ECO:0000256" key="1">
    <source>
        <dbReference type="SAM" id="MobiDB-lite"/>
    </source>
</evidence>
<protein>
    <submittedName>
        <fullName evidence="2">Uncharacterized protein</fullName>
    </submittedName>
</protein>
<evidence type="ECO:0000313" key="3">
    <source>
        <dbReference type="Proteomes" id="UP000796880"/>
    </source>
</evidence>
<dbReference type="EMBL" id="VOIH02000006">
    <property type="protein sequence ID" value="KAF3443409.1"/>
    <property type="molecule type" value="Genomic_DNA"/>
</dbReference>
<organism evidence="2 3">
    <name type="scientific">Rhamnella rubrinervis</name>
    <dbReference type="NCBI Taxonomy" id="2594499"/>
    <lineage>
        <taxon>Eukaryota</taxon>
        <taxon>Viridiplantae</taxon>
        <taxon>Streptophyta</taxon>
        <taxon>Embryophyta</taxon>
        <taxon>Tracheophyta</taxon>
        <taxon>Spermatophyta</taxon>
        <taxon>Magnoliopsida</taxon>
        <taxon>eudicotyledons</taxon>
        <taxon>Gunneridae</taxon>
        <taxon>Pentapetalae</taxon>
        <taxon>rosids</taxon>
        <taxon>fabids</taxon>
        <taxon>Rosales</taxon>
        <taxon>Rhamnaceae</taxon>
        <taxon>rhamnoid group</taxon>
        <taxon>Rhamneae</taxon>
        <taxon>Rhamnella</taxon>
    </lineage>
</organism>
<proteinExistence type="predicted"/>
<comment type="caution">
    <text evidence="2">The sequence shown here is derived from an EMBL/GenBank/DDBJ whole genome shotgun (WGS) entry which is preliminary data.</text>
</comment>
<sequence length="114" mass="11911">MVSAIKNIKAGKRPASEPAFGGSTLKSRKMAGSLSSLSSHARLETQKGDQPASTQVDEPMQVETGSQDPPQVNELVINPSEAGHSIGNQGADEVAEKVAGPAVVEKTTEEEEKN</sequence>
<evidence type="ECO:0000313" key="2">
    <source>
        <dbReference type="EMBL" id="KAF3443409.1"/>
    </source>
</evidence>
<dbReference type="AlphaFoldDB" id="A0A8K0H0H6"/>
<accession>A0A8K0H0H6</accession>
<gene>
    <name evidence="2" type="ORF">FNV43_RR13091</name>
</gene>
<reference evidence="2" key="1">
    <citation type="submission" date="2020-03" db="EMBL/GenBank/DDBJ databases">
        <title>A high-quality chromosome-level genome assembly of a woody plant with both climbing and erect habits, Rhamnella rubrinervis.</title>
        <authorList>
            <person name="Lu Z."/>
            <person name="Yang Y."/>
            <person name="Zhu X."/>
            <person name="Sun Y."/>
        </authorList>
    </citation>
    <scope>NUCLEOTIDE SEQUENCE</scope>
    <source>
        <strain evidence="2">BYM</strain>
        <tissue evidence="2">Leaf</tissue>
    </source>
</reference>
<dbReference type="Proteomes" id="UP000796880">
    <property type="component" value="Unassembled WGS sequence"/>
</dbReference>
<feature type="region of interest" description="Disordered" evidence="1">
    <location>
        <begin position="1"/>
        <end position="114"/>
    </location>
</feature>
<keyword evidence="3" id="KW-1185">Reference proteome</keyword>
<name>A0A8K0H0H6_9ROSA</name>